<dbReference type="PROSITE" id="PS51733">
    <property type="entry name" value="BPL_LPL_CATALYTIC"/>
    <property type="match status" value="1"/>
</dbReference>
<dbReference type="PIRSF" id="PIRSF016262">
    <property type="entry name" value="LPLase"/>
    <property type="match status" value="1"/>
</dbReference>
<keyword evidence="3 5" id="KW-0012">Acyltransferase</keyword>
<dbReference type="EC" id="2.3.1.181" evidence="5 6"/>
<feature type="domain" description="BPL/LPL catalytic" evidence="7">
    <location>
        <begin position="29"/>
        <end position="207"/>
    </location>
</feature>
<evidence type="ECO:0000256" key="3">
    <source>
        <dbReference type="ARBA" id="ARBA00023315"/>
    </source>
</evidence>
<comment type="miscellaneous">
    <text evidence="5">In the reaction, the free carboxyl group of octanoic acid is attached via an amide linkage to the epsilon-amino group of a specific lysine residue of lipoyl domains of lipoate-dependent enzymes.</text>
</comment>
<comment type="catalytic activity">
    <reaction evidence="5 6">
        <text>octanoyl-[ACP] + L-lysyl-[protein] = N(6)-octanoyl-L-lysyl-[protein] + holo-[ACP] + H(+)</text>
        <dbReference type="Rhea" id="RHEA:17665"/>
        <dbReference type="Rhea" id="RHEA-COMP:9636"/>
        <dbReference type="Rhea" id="RHEA-COMP:9685"/>
        <dbReference type="Rhea" id="RHEA-COMP:9752"/>
        <dbReference type="Rhea" id="RHEA-COMP:9928"/>
        <dbReference type="ChEBI" id="CHEBI:15378"/>
        <dbReference type="ChEBI" id="CHEBI:29969"/>
        <dbReference type="ChEBI" id="CHEBI:64479"/>
        <dbReference type="ChEBI" id="CHEBI:78463"/>
        <dbReference type="ChEBI" id="CHEBI:78809"/>
        <dbReference type="EC" id="2.3.1.181"/>
    </reaction>
</comment>
<dbReference type="NCBIfam" id="TIGR00214">
    <property type="entry name" value="lipB"/>
    <property type="match status" value="1"/>
</dbReference>
<evidence type="ECO:0000313" key="9">
    <source>
        <dbReference type="Proteomes" id="UP000635316"/>
    </source>
</evidence>
<dbReference type="PANTHER" id="PTHR10993">
    <property type="entry name" value="OCTANOYLTRANSFERASE"/>
    <property type="match status" value="1"/>
</dbReference>
<feature type="site" description="Lowers pKa of active site Cys" evidence="5">
    <location>
        <position position="138"/>
    </location>
</feature>
<feature type="binding site" evidence="5">
    <location>
        <begin position="141"/>
        <end position="143"/>
    </location>
    <ligand>
        <name>substrate</name>
    </ligand>
</feature>
<dbReference type="Gene3D" id="3.30.930.10">
    <property type="entry name" value="Bira Bifunctional Protein, Domain 2"/>
    <property type="match status" value="1"/>
</dbReference>
<evidence type="ECO:0000256" key="5">
    <source>
        <dbReference type="HAMAP-Rule" id="MF_00013"/>
    </source>
</evidence>
<comment type="caution">
    <text evidence="8">The sequence shown here is derived from an EMBL/GenBank/DDBJ whole genome shotgun (WGS) entry which is preliminary data.</text>
</comment>
<comment type="pathway">
    <text evidence="1 5 6">Protein modification; protein lipoylation via endogenous pathway; protein N(6)-(lipoyl)lysine from octanoyl-[acyl-carrier-protein]: step 1/2.</text>
</comment>
<dbReference type="RefSeq" id="WP_200236083.1">
    <property type="nucleotide sequence ID" value="NZ_JAENGP010000009.1"/>
</dbReference>
<dbReference type="HAMAP" id="MF_00013">
    <property type="entry name" value="LipB"/>
    <property type="match status" value="1"/>
</dbReference>
<proteinExistence type="inferred from homology"/>
<dbReference type="InterPro" id="IPR045864">
    <property type="entry name" value="aa-tRNA-synth_II/BPL/LPL"/>
</dbReference>
<protein>
    <recommendedName>
        <fullName evidence="5 6">Octanoyltransferase</fullName>
        <ecNumber evidence="5 6">2.3.1.181</ecNumber>
    </recommendedName>
    <alternativeName>
        <fullName evidence="5">Lipoate-protein ligase B</fullName>
    </alternativeName>
    <alternativeName>
        <fullName evidence="5">Lipoyl/octanoyl transferase</fullName>
    </alternativeName>
    <alternativeName>
        <fullName evidence="5">Octanoyl-[acyl-carrier-protein]-protein N-octanoyltransferase</fullName>
    </alternativeName>
</protein>
<dbReference type="Proteomes" id="UP000635316">
    <property type="component" value="Unassembled WGS sequence"/>
</dbReference>
<keyword evidence="5" id="KW-0963">Cytoplasm</keyword>
<dbReference type="CDD" id="cd16444">
    <property type="entry name" value="LipB"/>
    <property type="match status" value="1"/>
</dbReference>
<dbReference type="SUPFAM" id="SSF55681">
    <property type="entry name" value="Class II aaRS and biotin synthetases"/>
    <property type="match status" value="1"/>
</dbReference>
<evidence type="ECO:0000259" key="7">
    <source>
        <dbReference type="PROSITE" id="PS51733"/>
    </source>
</evidence>
<keyword evidence="2 5" id="KW-0808">Transferase</keyword>
<dbReference type="Pfam" id="PF21948">
    <property type="entry name" value="LplA-B_cat"/>
    <property type="match status" value="1"/>
</dbReference>
<evidence type="ECO:0000313" key="8">
    <source>
        <dbReference type="EMBL" id="MBK1781309.1"/>
    </source>
</evidence>
<gene>
    <name evidence="5 8" type="primary">lipB</name>
    <name evidence="8" type="ORF">JHL22_08770</name>
</gene>
<dbReference type="PROSITE" id="PS01313">
    <property type="entry name" value="LIPB"/>
    <property type="match status" value="1"/>
</dbReference>
<feature type="binding site" evidence="5">
    <location>
        <begin position="68"/>
        <end position="75"/>
    </location>
    <ligand>
        <name>substrate</name>
    </ligand>
</feature>
<dbReference type="InterPro" id="IPR000544">
    <property type="entry name" value="Octanoyltransferase"/>
</dbReference>
<dbReference type="EMBL" id="JAENGP010000009">
    <property type="protein sequence ID" value="MBK1781309.1"/>
    <property type="molecule type" value="Genomic_DNA"/>
</dbReference>
<evidence type="ECO:0000256" key="6">
    <source>
        <dbReference type="PIRNR" id="PIRNR016262"/>
    </source>
</evidence>
<reference evidence="8 9" key="1">
    <citation type="submission" date="2020-12" db="EMBL/GenBank/DDBJ databases">
        <authorList>
            <person name="Lu T."/>
            <person name="Wang Q."/>
            <person name="Han X."/>
        </authorList>
    </citation>
    <scope>NUCLEOTIDE SEQUENCE [LARGE SCALE GENOMIC DNA]</scope>
    <source>
        <strain evidence="8 9">WQ 585</strain>
    </source>
</reference>
<comment type="subcellular location">
    <subcellularLocation>
        <location evidence="5">Cytoplasm</location>
    </subcellularLocation>
</comment>
<sequence length="207" mass="22814">MTQLKRLEGLADYESTWQAMKTFTENRPPDADNQIWQVEHPPVYTLGQAGKPEHILNAGNIPVIRCNRGGQVTYHGPGQVVIYPLINLHRANMFVKEYVTALEDAIIQTLNDYGISQACRKEGAPGVYVPMDNNELAKIAALGVKVSRGCTYHGLAINVDMDLSPFEGINPCGYAQLKTIDMKTVGAKVSWQEMADTVSGYLLEAFA</sequence>
<dbReference type="NCBIfam" id="NF010925">
    <property type="entry name" value="PRK14345.1"/>
    <property type="match status" value="1"/>
</dbReference>
<organism evidence="8 9">
    <name type="scientific">Advenella mandrilli</name>
    <dbReference type="NCBI Taxonomy" id="2800330"/>
    <lineage>
        <taxon>Bacteria</taxon>
        <taxon>Pseudomonadati</taxon>
        <taxon>Pseudomonadota</taxon>
        <taxon>Betaproteobacteria</taxon>
        <taxon>Burkholderiales</taxon>
        <taxon>Alcaligenaceae</taxon>
    </lineage>
</organism>
<name>A0ABS1EBN2_9BURK</name>
<dbReference type="InterPro" id="IPR020605">
    <property type="entry name" value="Octanoyltransferase_CS"/>
</dbReference>
<feature type="active site" description="Acyl-thioester intermediate" evidence="5">
    <location>
        <position position="172"/>
    </location>
</feature>
<comment type="similarity">
    <text evidence="5 6">Belongs to the LipB family.</text>
</comment>
<feature type="binding site" evidence="5">
    <location>
        <begin position="154"/>
        <end position="156"/>
    </location>
    <ligand>
        <name>substrate</name>
    </ligand>
</feature>
<evidence type="ECO:0000256" key="2">
    <source>
        <dbReference type="ARBA" id="ARBA00022679"/>
    </source>
</evidence>
<accession>A0ABS1EBN2</accession>
<comment type="function">
    <text evidence="4 5 6">Catalyzes the transfer of endogenously produced octanoic acid from octanoyl-acyl-carrier-protein onto the lipoyl domains of lipoate-dependent enzymes. Lipoyl-ACP can also act as a substrate although octanoyl-ACP is likely to be the physiological substrate.</text>
</comment>
<dbReference type="PANTHER" id="PTHR10993:SF7">
    <property type="entry name" value="LIPOYLTRANSFERASE 2, MITOCHONDRIAL-RELATED"/>
    <property type="match status" value="1"/>
</dbReference>
<dbReference type="InterPro" id="IPR004143">
    <property type="entry name" value="BPL_LPL_catalytic"/>
</dbReference>
<keyword evidence="9" id="KW-1185">Reference proteome</keyword>
<dbReference type="GO" id="GO:0033819">
    <property type="term" value="F:lipoyl(octanoyl) transferase activity"/>
    <property type="evidence" value="ECO:0007669"/>
    <property type="project" value="UniProtKB-EC"/>
</dbReference>
<evidence type="ECO:0000256" key="4">
    <source>
        <dbReference type="ARBA" id="ARBA00024732"/>
    </source>
</evidence>
<evidence type="ECO:0000256" key="1">
    <source>
        <dbReference type="ARBA" id="ARBA00004821"/>
    </source>
</evidence>
<dbReference type="NCBIfam" id="NF010922">
    <property type="entry name" value="PRK14342.1"/>
    <property type="match status" value="1"/>
</dbReference>